<gene>
    <name evidence="9" type="ORF">H9K76_09080</name>
</gene>
<evidence type="ECO:0000313" key="10">
    <source>
        <dbReference type="Proteomes" id="UP000515811"/>
    </source>
</evidence>
<feature type="transmembrane region" description="Helical" evidence="7">
    <location>
        <begin position="148"/>
        <end position="166"/>
    </location>
</feature>
<dbReference type="InterPro" id="IPR020846">
    <property type="entry name" value="MFS_dom"/>
</dbReference>
<keyword evidence="2" id="KW-0813">Transport</keyword>
<evidence type="ECO:0000256" key="4">
    <source>
        <dbReference type="ARBA" id="ARBA00022692"/>
    </source>
</evidence>
<dbReference type="InterPro" id="IPR036259">
    <property type="entry name" value="MFS_trans_sf"/>
</dbReference>
<dbReference type="Proteomes" id="UP000515811">
    <property type="component" value="Chromosome"/>
</dbReference>
<feature type="transmembrane region" description="Helical" evidence="7">
    <location>
        <begin position="335"/>
        <end position="357"/>
    </location>
</feature>
<dbReference type="GO" id="GO:0022857">
    <property type="term" value="F:transmembrane transporter activity"/>
    <property type="evidence" value="ECO:0007669"/>
    <property type="project" value="InterPro"/>
</dbReference>
<feature type="transmembrane region" description="Helical" evidence="7">
    <location>
        <begin position="363"/>
        <end position="385"/>
    </location>
</feature>
<keyword evidence="6 7" id="KW-0472">Membrane</keyword>
<keyword evidence="5 7" id="KW-1133">Transmembrane helix</keyword>
<keyword evidence="3" id="KW-1003">Cell membrane</keyword>
<dbReference type="CDD" id="cd06174">
    <property type="entry name" value="MFS"/>
    <property type="match status" value="1"/>
</dbReference>
<dbReference type="AlphaFoldDB" id="A0A7G9RVA9"/>
<dbReference type="Gene3D" id="1.20.1250.20">
    <property type="entry name" value="MFS general substrate transporter like domains"/>
    <property type="match status" value="1"/>
</dbReference>
<feature type="transmembrane region" description="Helical" evidence="7">
    <location>
        <begin position="59"/>
        <end position="78"/>
    </location>
</feature>
<evidence type="ECO:0000256" key="5">
    <source>
        <dbReference type="ARBA" id="ARBA00022989"/>
    </source>
</evidence>
<feature type="transmembrane region" description="Helical" evidence="7">
    <location>
        <begin position="210"/>
        <end position="230"/>
    </location>
</feature>
<feature type="domain" description="Major facilitator superfamily (MFS) profile" evidence="8">
    <location>
        <begin position="1"/>
        <end position="388"/>
    </location>
</feature>
<evidence type="ECO:0000256" key="7">
    <source>
        <dbReference type="SAM" id="Phobius"/>
    </source>
</evidence>
<dbReference type="SUPFAM" id="SSF103473">
    <property type="entry name" value="MFS general substrate transporter"/>
    <property type="match status" value="1"/>
</dbReference>
<dbReference type="InterPro" id="IPR011701">
    <property type="entry name" value="MFS"/>
</dbReference>
<feature type="transmembrane region" description="Helical" evidence="7">
    <location>
        <begin position="245"/>
        <end position="265"/>
    </location>
</feature>
<evidence type="ECO:0000259" key="8">
    <source>
        <dbReference type="PROSITE" id="PS50850"/>
    </source>
</evidence>
<proteinExistence type="predicted"/>
<dbReference type="KEGG" id="drg:H9K76_09080"/>
<evidence type="ECO:0000313" key="9">
    <source>
        <dbReference type="EMBL" id="QNN59534.1"/>
    </source>
</evidence>
<evidence type="ECO:0000256" key="3">
    <source>
        <dbReference type="ARBA" id="ARBA00022475"/>
    </source>
</evidence>
<reference evidence="9 10" key="1">
    <citation type="submission" date="2020-08" db="EMBL/GenBank/DDBJ databases">
        <title>Genome sequence of Diaphorobacter ruginosibacter DSM 27467T.</title>
        <authorList>
            <person name="Hyun D.-W."/>
            <person name="Bae J.-W."/>
        </authorList>
    </citation>
    <scope>NUCLEOTIDE SEQUENCE [LARGE SCALE GENOMIC DNA]</scope>
    <source>
        <strain evidence="9 10">DSM 27467</strain>
    </source>
</reference>
<feature type="transmembrane region" description="Helical" evidence="7">
    <location>
        <begin position="84"/>
        <end position="106"/>
    </location>
</feature>
<protein>
    <submittedName>
        <fullName evidence="9">MFS transporter</fullName>
    </submittedName>
</protein>
<dbReference type="PROSITE" id="PS50850">
    <property type="entry name" value="MFS"/>
    <property type="match status" value="1"/>
</dbReference>
<name>A0A7G9RVA9_9BURK</name>
<evidence type="ECO:0000256" key="2">
    <source>
        <dbReference type="ARBA" id="ARBA00022448"/>
    </source>
</evidence>
<dbReference type="Pfam" id="PF07690">
    <property type="entry name" value="MFS_1"/>
    <property type="match status" value="1"/>
</dbReference>
<feature type="transmembrane region" description="Helical" evidence="7">
    <location>
        <begin position="272"/>
        <end position="292"/>
    </location>
</feature>
<dbReference type="PANTHER" id="PTHR23517">
    <property type="entry name" value="RESISTANCE PROTEIN MDTM, PUTATIVE-RELATED-RELATED"/>
    <property type="match status" value="1"/>
</dbReference>
<dbReference type="EMBL" id="CP060714">
    <property type="protein sequence ID" value="QNN59534.1"/>
    <property type="molecule type" value="Genomic_DNA"/>
</dbReference>
<keyword evidence="10" id="KW-1185">Reference proteome</keyword>
<accession>A0A7G9RVA9</accession>
<feature type="transmembrane region" description="Helical" evidence="7">
    <location>
        <begin position="118"/>
        <end position="142"/>
    </location>
</feature>
<evidence type="ECO:0000256" key="1">
    <source>
        <dbReference type="ARBA" id="ARBA00004651"/>
    </source>
</evidence>
<organism evidence="9 10">
    <name type="scientific">Diaphorobacter ruginosibacter</name>
    <dbReference type="NCBI Taxonomy" id="1715720"/>
    <lineage>
        <taxon>Bacteria</taxon>
        <taxon>Pseudomonadati</taxon>
        <taxon>Pseudomonadota</taxon>
        <taxon>Betaproteobacteria</taxon>
        <taxon>Burkholderiales</taxon>
        <taxon>Comamonadaceae</taxon>
        <taxon>Diaphorobacter</taxon>
    </lineage>
</organism>
<comment type="subcellular location">
    <subcellularLocation>
        <location evidence="1">Cell membrane</location>
        <topology evidence="1">Multi-pass membrane protein</topology>
    </subcellularLocation>
</comment>
<keyword evidence="4 7" id="KW-0812">Transmembrane</keyword>
<sequence>MCVGVMGTALASPLYPIYQSTWNLRPSDITQIFVLYMCGVIASLLFLGRLTQRHGFLPILRAGLVVMTSGVALSAIAWNVPVFMVARLLIGLASGMITTSASVGMVQSSPGSDPRRIAALTTMAMTLGFGLGPLLGGVMAQWVPHPLFTAYIPTTLMGVLAIVALFRLPCEPVARPLDEHDPRATKDNTRPLAGLLPRLTFPPARGRRQFWLASMGAFCAFGMFSLYSSLAPSFMKELVPWSGPAVSGLSIAMILFLSSAFQFMVRNQKTKVVVLVAGVALALCNLLLMLTVVSGQAWLFIMAVAVTAVGHGLANVGGMGVVAKLTQPAERAGLLSSYLMIGYMGTILPIMGVGWLADHVGLNRALIAFCSVMALMNIVICVLVWKTRELLPVTHAQEPAAVEAA</sequence>
<feature type="transmembrane region" description="Helical" evidence="7">
    <location>
        <begin position="29"/>
        <end position="47"/>
    </location>
</feature>
<dbReference type="GO" id="GO:0005886">
    <property type="term" value="C:plasma membrane"/>
    <property type="evidence" value="ECO:0007669"/>
    <property type="project" value="UniProtKB-SubCell"/>
</dbReference>
<dbReference type="RefSeq" id="WP_187600545.1">
    <property type="nucleotide sequence ID" value="NZ_CP060714.1"/>
</dbReference>
<evidence type="ECO:0000256" key="6">
    <source>
        <dbReference type="ARBA" id="ARBA00023136"/>
    </source>
</evidence>
<dbReference type="InterPro" id="IPR050171">
    <property type="entry name" value="MFS_Transporters"/>
</dbReference>
<feature type="transmembrane region" description="Helical" evidence="7">
    <location>
        <begin position="298"/>
        <end position="323"/>
    </location>
</feature>
<dbReference type="PANTHER" id="PTHR23517:SF13">
    <property type="entry name" value="MAJOR FACILITATOR SUPERFAMILY MFS_1"/>
    <property type="match status" value="1"/>
</dbReference>